<feature type="domain" description="SPK" evidence="2">
    <location>
        <begin position="15"/>
        <end position="124"/>
    </location>
</feature>
<dbReference type="PANTHER" id="PTHR38627">
    <property type="entry name" value="GA BINDING AND ACTIVATING AND SPK (SPK) DOMAIN CONTAINING-RELATED"/>
    <property type="match status" value="1"/>
</dbReference>
<evidence type="ECO:0000313" key="4">
    <source>
        <dbReference type="Proteomes" id="UP000005237"/>
    </source>
</evidence>
<dbReference type="SMART" id="SM00583">
    <property type="entry name" value="SPK"/>
    <property type="match status" value="1"/>
</dbReference>
<dbReference type="PANTHER" id="PTHR38627:SF2">
    <property type="entry name" value="DOUBLE-STRAND TELOMERIC DNA-BINDING PROTEINS 1-RELATED"/>
    <property type="match status" value="1"/>
</dbReference>
<dbReference type="Gene3D" id="1.10.10.60">
    <property type="entry name" value="Homeodomain-like"/>
    <property type="match status" value="1"/>
</dbReference>
<dbReference type="GO" id="GO:0005634">
    <property type="term" value="C:nucleus"/>
    <property type="evidence" value="ECO:0007669"/>
    <property type="project" value="UniProtKB-SubCell"/>
</dbReference>
<evidence type="ECO:0000256" key="1">
    <source>
        <dbReference type="ARBA" id="ARBA00004123"/>
    </source>
</evidence>
<comment type="subcellular location">
    <subcellularLocation>
        <location evidence="1">Nucleus</location>
    </subcellularLocation>
</comment>
<dbReference type="Pfam" id="PF04435">
    <property type="entry name" value="SPK"/>
    <property type="match status" value="1"/>
</dbReference>
<sequence>MSNPMKNKGLFTPEEDWTIWKWIRDAPEPIESMTKLWEEFKVAKNCERSVKGLTSRFRNHLLHRLHSLRFDNLTKLKLYKKLRAPIDQNFYQRMLETFHIQLNVQGVIVEFSPKFSTELNELKRPIEETSNPLIPLKKACRVESAQNLEEEEMAIGELGVYNLDFEDEEETEQTNNTTNSSVSPQLSAYNMQFLEPENEHVDKDVPQSSNTNQLSASIAGKLDIKNYG</sequence>
<dbReference type="EnsemblMetazoa" id="CJA27369b.1">
    <property type="protein sequence ID" value="CJA27369b.1"/>
    <property type="gene ID" value="WBGene00182941"/>
</dbReference>
<dbReference type="InterPro" id="IPR006570">
    <property type="entry name" value="SPK_dom"/>
</dbReference>
<dbReference type="AlphaFoldDB" id="A0A8R1IGH4"/>
<dbReference type="InterPro" id="IPR053367">
    <property type="entry name" value="G-alpha_activating_GEF"/>
</dbReference>
<organism evidence="3 4">
    <name type="scientific">Caenorhabditis japonica</name>
    <dbReference type="NCBI Taxonomy" id="281687"/>
    <lineage>
        <taxon>Eukaryota</taxon>
        <taxon>Metazoa</taxon>
        <taxon>Ecdysozoa</taxon>
        <taxon>Nematoda</taxon>
        <taxon>Chromadorea</taxon>
        <taxon>Rhabditida</taxon>
        <taxon>Rhabditina</taxon>
        <taxon>Rhabditomorpha</taxon>
        <taxon>Rhabditoidea</taxon>
        <taxon>Rhabditidae</taxon>
        <taxon>Peloderinae</taxon>
        <taxon>Caenorhabditis</taxon>
    </lineage>
</organism>
<evidence type="ECO:0000259" key="2">
    <source>
        <dbReference type="SMART" id="SM00583"/>
    </source>
</evidence>
<accession>A0A8R1IGH4</accession>
<keyword evidence="4" id="KW-1185">Reference proteome</keyword>
<evidence type="ECO:0000313" key="3">
    <source>
        <dbReference type="EnsemblMetazoa" id="CJA27369b.1"/>
    </source>
</evidence>
<dbReference type="InterPro" id="IPR009057">
    <property type="entry name" value="Homeodomain-like_sf"/>
</dbReference>
<reference evidence="4" key="1">
    <citation type="submission" date="2010-08" db="EMBL/GenBank/DDBJ databases">
        <authorList>
            <consortium name="Caenorhabditis japonica Sequencing Consortium"/>
            <person name="Wilson R.K."/>
        </authorList>
    </citation>
    <scope>NUCLEOTIDE SEQUENCE [LARGE SCALE GENOMIC DNA]</scope>
    <source>
        <strain evidence="4">DF5081</strain>
    </source>
</reference>
<reference evidence="3" key="2">
    <citation type="submission" date="2022-06" db="UniProtKB">
        <authorList>
            <consortium name="EnsemblMetazoa"/>
        </authorList>
    </citation>
    <scope>IDENTIFICATION</scope>
    <source>
        <strain evidence="3">DF5081</strain>
    </source>
</reference>
<protein>
    <submittedName>
        <fullName evidence="3">SPK domain-containing protein</fullName>
    </submittedName>
</protein>
<dbReference type="SUPFAM" id="SSF46689">
    <property type="entry name" value="Homeodomain-like"/>
    <property type="match status" value="1"/>
</dbReference>
<name>A0A8R1IGH4_CAEJA</name>
<proteinExistence type="predicted"/>
<dbReference type="Proteomes" id="UP000005237">
    <property type="component" value="Unassembled WGS sequence"/>
</dbReference>